<sequence length="53" mass="6165">MSFIFLKFHCVYSHIEGAGPHRTEGIGMEFLPLYVEQAYLTPFIQFQIKMPSN</sequence>
<dbReference type="AlphaFoldDB" id="A0A380XC02"/>
<dbReference type="Proteomes" id="UP000465778">
    <property type="component" value="Unassembled WGS sequence"/>
</dbReference>
<comment type="caution">
    <text evidence="1">The sequence shown here is derived from an EMBL/GenBank/DDBJ whole genome shotgun (WGS) entry which is preliminary data.</text>
</comment>
<proteinExistence type="predicted"/>
<reference evidence="1 2" key="1">
    <citation type="journal article" date="2020" name="G3 (Bethesda)">
        <title>Whole Genome Sequencing and Comparative Genomics of Two Nematicidal Bacillus Strains Reveals a Wide Range of Possible Virulence Factors.</title>
        <authorList>
            <person name="Susic N."/>
            <person name="Janezic S."/>
            <person name="Rupnik M."/>
            <person name="Geric Stare B."/>
        </authorList>
    </citation>
    <scope>NUCLEOTIDE SEQUENCE [LARGE SCALE GENOMIC DNA]</scope>
    <source>
        <strain evidence="1 2">I-1582</strain>
    </source>
</reference>
<protein>
    <submittedName>
        <fullName evidence="1">Cystathionine beta-synthase</fullName>
        <ecNumber evidence="1">4.2.1.22</ecNumber>
    </submittedName>
</protein>
<evidence type="ECO:0000313" key="2">
    <source>
        <dbReference type="Proteomes" id="UP000465778"/>
    </source>
</evidence>
<organism evidence="1 2">
    <name type="scientific">Cytobacillus firmus</name>
    <name type="common">Bacillus firmus</name>
    <dbReference type="NCBI Taxonomy" id="1399"/>
    <lineage>
        <taxon>Bacteria</taxon>
        <taxon>Bacillati</taxon>
        <taxon>Bacillota</taxon>
        <taxon>Bacilli</taxon>
        <taxon>Bacillales</taxon>
        <taxon>Bacillaceae</taxon>
        <taxon>Cytobacillus</taxon>
    </lineage>
</organism>
<dbReference type="GO" id="GO:0004122">
    <property type="term" value="F:cystathionine beta-synthase activity"/>
    <property type="evidence" value="ECO:0007669"/>
    <property type="project" value="UniProtKB-EC"/>
</dbReference>
<dbReference type="EC" id="4.2.1.22" evidence="1"/>
<name>A0A380XC02_CYTFI</name>
<gene>
    <name evidence="1" type="ORF">KIS1582_3965</name>
</gene>
<dbReference type="EMBL" id="VDEM01000063">
    <property type="protein sequence ID" value="KAF0822250.1"/>
    <property type="molecule type" value="Genomic_DNA"/>
</dbReference>
<accession>A0A380XC02</accession>
<evidence type="ECO:0000313" key="1">
    <source>
        <dbReference type="EMBL" id="KAF0822250.1"/>
    </source>
</evidence>
<keyword evidence="1" id="KW-0456">Lyase</keyword>